<feature type="coiled-coil region" evidence="4">
    <location>
        <begin position="269"/>
        <end position="296"/>
    </location>
</feature>
<evidence type="ECO:0000256" key="3">
    <source>
        <dbReference type="ARBA" id="ARBA00022801"/>
    </source>
</evidence>
<evidence type="ECO:0000313" key="7">
    <source>
        <dbReference type="EMBL" id="NVI42951.1"/>
    </source>
</evidence>
<keyword evidence="3" id="KW-0378">Hydrolase</keyword>
<evidence type="ECO:0000256" key="2">
    <source>
        <dbReference type="ARBA" id="ARBA00022670"/>
    </source>
</evidence>
<dbReference type="EMBL" id="JAAOLE020000001">
    <property type="protein sequence ID" value="NVI42951.1"/>
    <property type="molecule type" value="Genomic_DNA"/>
</dbReference>
<feature type="domain" description="Prohead serine protease" evidence="6">
    <location>
        <begin position="69"/>
        <end position="189"/>
    </location>
</feature>
<dbReference type="Pfam" id="PF04586">
    <property type="entry name" value="Peptidase_S78"/>
    <property type="match status" value="1"/>
</dbReference>
<comment type="caution">
    <text evidence="7">The sequence shown here is derived from an EMBL/GenBank/DDBJ whole genome shotgun (WGS) entry which is preliminary data.</text>
</comment>
<dbReference type="AlphaFoldDB" id="A0A973VW80"/>
<accession>A0A973VW80</accession>
<dbReference type="GO" id="GO:0008233">
    <property type="term" value="F:peptidase activity"/>
    <property type="evidence" value="ECO:0007669"/>
    <property type="project" value="UniProtKB-KW"/>
</dbReference>
<dbReference type="InterPro" id="IPR054613">
    <property type="entry name" value="Peptidase_S78_dom"/>
</dbReference>
<sequence length="302" mass="33710">MLKRNKNITRQDIEPDDDESHSDFMDRCIDELGDAEECQIIWDNRAADGIRYKTHAAKVNGLEFVLSDETPDRMDDVIMSDGWDLTNFKRNPIALFGHQSSFPIGKWKNVRVVDKELRGVLELAPEGTSDRIDEIRRLIDADILRAVSVGFKPKESKPRPGADFGLFFTKSELVETSVVSVPANPNALAVAKSLRISPATIDLVFAGKSTKDGIKRRGITGGQADTPSFGRKGTTMSFAQRIANSEQRLVALRDQLAAHWEKTDETNVSDEQLKIANDLNEKIEREEKTLEALRGAEKTLGE</sequence>
<dbReference type="GO" id="GO:0006508">
    <property type="term" value="P:proteolysis"/>
    <property type="evidence" value="ECO:0007669"/>
    <property type="project" value="UniProtKB-KW"/>
</dbReference>
<keyword evidence="2 7" id="KW-0645">Protease</keyword>
<organism evidence="7">
    <name type="scientific">Bradyrhizobium septentrionale</name>
    <dbReference type="NCBI Taxonomy" id="1404411"/>
    <lineage>
        <taxon>Bacteria</taxon>
        <taxon>Pseudomonadati</taxon>
        <taxon>Pseudomonadota</taxon>
        <taxon>Alphaproteobacteria</taxon>
        <taxon>Hyphomicrobiales</taxon>
        <taxon>Nitrobacteraceae</taxon>
        <taxon>Bradyrhizobium</taxon>
    </lineage>
</organism>
<keyword evidence="4" id="KW-0175">Coiled coil</keyword>
<keyword evidence="1" id="KW-1188">Viral release from host cell</keyword>
<evidence type="ECO:0000259" key="6">
    <source>
        <dbReference type="Pfam" id="PF04586"/>
    </source>
</evidence>
<reference evidence="7" key="1">
    <citation type="submission" date="2020-06" db="EMBL/GenBank/DDBJ databases">
        <title>Whole Genome Sequence of Bradyrhizobium sp. Strain 1S1.</title>
        <authorList>
            <person name="Bromfield E.S.P."/>
            <person name="Cloutier S."/>
        </authorList>
    </citation>
    <scope>NUCLEOTIDE SEQUENCE [LARGE SCALE GENOMIC DNA]</scope>
    <source>
        <strain evidence="7">1S1</strain>
    </source>
</reference>
<evidence type="ECO:0000256" key="1">
    <source>
        <dbReference type="ARBA" id="ARBA00022612"/>
    </source>
</evidence>
<dbReference type="RefSeq" id="WP_166209472.1">
    <property type="nucleotide sequence ID" value="NZ_CP088285.1"/>
</dbReference>
<protein>
    <submittedName>
        <fullName evidence="7">HK97 family phage prohead protease</fullName>
    </submittedName>
</protein>
<feature type="region of interest" description="Disordered" evidence="5">
    <location>
        <begin position="1"/>
        <end position="22"/>
    </location>
</feature>
<evidence type="ECO:0000256" key="5">
    <source>
        <dbReference type="SAM" id="MobiDB-lite"/>
    </source>
</evidence>
<gene>
    <name evidence="7" type="ORF">HAP48_007740</name>
</gene>
<proteinExistence type="predicted"/>
<evidence type="ECO:0000256" key="4">
    <source>
        <dbReference type="SAM" id="Coils"/>
    </source>
</evidence>
<name>A0A973VW80_9BRAD</name>